<dbReference type="RefSeq" id="XP_062677634.1">
    <property type="nucleotide sequence ID" value="XM_062823347.1"/>
</dbReference>
<evidence type="ECO:0000256" key="1">
    <source>
        <dbReference type="SAM" id="MobiDB-lite"/>
    </source>
</evidence>
<dbReference type="Proteomes" id="UP001278500">
    <property type="component" value="Unassembled WGS sequence"/>
</dbReference>
<name>A0AAE0J782_9PEZI</name>
<feature type="region of interest" description="Disordered" evidence="1">
    <location>
        <begin position="14"/>
        <end position="186"/>
    </location>
</feature>
<feature type="compositionally biased region" description="Polar residues" evidence="1">
    <location>
        <begin position="31"/>
        <end position="58"/>
    </location>
</feature>
<dbReference type="AlphaFoldDB" id="A0AAE0J782"/>
<protein>
    <submittedName>
        <fullName evidence="2">Uncharacterized protein</fullName>
    </submittedName>
</protein>
<gene>
    <name evidence="2" type="ORF">B0H65DRAFT_314262</name>
</gene>
<reference evidence="2" key="1">
    <citation type="journal article" date="2023" name="Mol. Phylogenet. Evol.">
        <title>Genome-scale phylogeny and comparative genomics of the fungal order Sordariales.</title>
        <authorList>
            <person name="Hensen N."/>
            <person name="Bonometti L."/>
            <person name="Westerberg I."/>
            <person name="Brannstrom I.O."/>
            <person name="Guillou S."/>
            <person name="Cros-Aarteil S."/>
            <person name="Calhoun S."/>
            <person name="Haridas S."/>
            <person name="Kuo A."/>
            <person name="Mondo S."/>
            <person name="Pangilinan J."/>
            <person name="Riley R."/>
            <person name="LaButti K."/>
            <person name="Andreopoulos B."/>
            <person name="Lipzen A."/>
            <person name="Chen C."/>
            <person name="Yan M."/>
            <person name="Daum C."/>
            <person name="Ng V."/>
            <person name="Clum A."/>
            <person name="Steindorff A."/>
            <person name="Ohm R.A."/>
            <person name="Martin F."/>
            <person name="Silar P."/>
            <person name="Natvig D.O."/>
            <person name="Lalanne C."/>
            <person name="Gautier V."/>
            <person name="Ament-Velasquez S.L."/>
            <person name="Kruys A."/>
            <person name="Hutchinson M.I."/>
            <person name="Powell A.J."/>
            <person name="Barry K."/>
            <person name="Miller A.N."/>
            <person name="Grigoriev I.V."/>
            <person name="Debuchy R."/>
            <person name="Gladieux P."/>
            <person name="Hiltunen Thoren M."/>
            <person name="Johannesson H."/>
        </authorList>
    </citation>
    <scope>NUCLEOTIDE SEQUENCE</scope>
    <source>
        <strain evidence="2">CBS 560.94</strain>
    </source>
</reference>
<sequence length="262" mass="28721">MVIPDYFTMFNQRIWRQEAQGEEPQQQPTPSASTEPQQNAGAQQQTTPRDGSDSSESSLHIVEDYWFGPNSPSRNDQQKSTSQQPPPQLLPYVEDPNAIELENINPQQASGAQLQKTPRDGSDSGESNLEIVKDYVENLPQPPPQLNPNAAEDPIAIELENINPQQTRAGGNQQQQVQEPPKADDGTAINIEVRGFAGTLVLRFLASFCISNTKNRQRRENFAPAQADGGGDDVDGDIAPDLGPPRPPQDLPVKGYIFLCLG</sequence>
<proteinExistence type="predicted"/>
<feature type="region of interest" description="Disordered" evidence="1">
    <location>
        <begin position="219"/>
        <end position="250"/>
    </location>
</feature>
<reference evidence="2" key="2">
    <citation type="submission" date="2023-06" db="EMBL/GenBank/DDBJ databases">
        <authorList>
            <consortium name="Lawrence Berkeley National Laboratory"/>
            <person name="Haridas S."/>
            <person name="Hensen N."/>
            <person name="Bonometti L."/>
            <person name="Westerberg I."/>
            <person name="Brannstrom I.O."/>
            <person name="Guillou S."/>
            <person name="Cros-Aarteil S."/>
            <person name="Calhoun S."/>
            <person name="Kuo A."/>
            <person name="Mondo S."/>
            <person name="Pangilinan J."/>
            <person name="Riley R."/>
            <person name="Labutti K."/>
            <person name="Andreopoulos B."/>
            <person name="Lipzen A."/>
            <person name="Chen C."/>
            <person name="Yanf M."/>
            <person name="Daum C."/>
            <person name="Ng V."/>
            <person name="Clum A."/>
            <person name="Steindorff A."/>
            <person name="Ohm R."/>
            <person name="Martin F."/>
            <person name="Silar P."/>
            <person name="Natvig D."/>
            <person name="Lalanne C."/>
            <person name="Gautier V."/>
            <person name="Ament-Velasquez S.L."/>
            <person name="Kruys A."/>
            <person name="Hutchinson M.I."/>
            <person name="Powell A.J."/>
            <person name="Barry K."/>
            <person name="Miller A.N."/>
            <person name="Grigoriev I.V."/>
            <person name="Debuchy R."/>
            <person name="Gladieux P."/>
            <person name="Thoren M.H."/>
            <person name="Johannesson H."/>
        </authorList>
    </citation>
    <scope>NUCLEOTIDE SEQUENCE</scope>
    <source>
        <strain evidence="2">CBS 560.94</strain>
    </source>
</reference>
<keyword evidence="3" id="KW-1185">Reference proteome</keyword>
<dbReference type="EMBL" id="JAUEPP010000008">
    <property type="protein sequence ID" value="KAK3338183.1"/>
    <property type="molecule type" value="Genomic_DNA"/>
</dbReference>
<accession>A0AAE0J782</accession>
<feature type="compositionally biased region" description="Polar residues" evidence="1">
    <location>
        <begin position="70"/>
        <end position="82"/>
    </location>
</feature>
<feature type="compositionally biased region" description="Low complexity" evidence="1">
    <location>
        <begin position="165"/>
        <end position="178"/>
    </location>
</feature>
<feature type="compositionally biased region" description="Polar residues" evidence="1">
    <location>
        <begin position="104"/>
        <end position="116"/>
    </location>
</feature>
<evidence type="ECO:0000313" key="2">
    <source>
        <dbReference type="EMBL" id="KAK3338183.1"/>
    </source>
</evidence>
<organism evidence="2 3">
    <name type="scientific">Neurospora tetraspora</name>
    <dbReference type="NCBI Taxonomy" id="94610"/>
    <lineage>
        <taxon>Eukaryota</taxon>
        <taxon>Fungi</taxon>
        <taxon>Dikarya</taxon>
        <taxon>Ascomycota</taxon>
        <taxon>Pezizomycotina</taxon>
        <taxon>Sordariomycetes</taxon>
        <taxon>Sordariomycetidae</taxon>
        <taxon>Sordariales</taxon>
        <taxon>Sordariaceae</taxon>
        <taxon>Neurospora</taxon>
    </lineage>
</organism>
<evidence type="ECO:0000313" key="3">
    <source>
        <dbReference type="Proteomes" id="UP001278500"/>
    </source>
</evidence>
<comment type="caution">
    <text evidence="2">The sequence shown here is derived from an EMBL/GenBank/DDBJ whole genome shotgun (WGS) entry which is preliminary data.</text>
</comment>
<dbReference type="GeneID" id="87860501"/>